<evidence type="ECO:0000256" key="1">
    <source>
        <dbReference type="ARBA" id="ARBA00023002"/>
    </source>
</evidence>
<feature type="domain" description="NAD-dependent epimerase/dehydratase" evidence="3">
    <location>
        <begin position="15"/>
        <end position="261"/>
    </location>
</feature>
<dbReference type="PANTHER" id="PTHR10366">
    <property type="entry name" value="NAD DEPENDENT EPIMERASE/DEHYDRATASE"/>
    <property type="match status" value="1"/>
</dbReference>
<comment type="similarity">
    <text evidence="2">Belongs to the NAD(P)-dependent epimerase/dehydratase family. Dihydroflavonol-4-reductase subfamily.</text>
</comment>
<dbReference type="Proteomes" id="UP000696573">
    <property type="component" value="Unassembled WGS sequence"/>
</dbReference>
<organism evidence="4 5">
    <name type="scientific">Clonostachys rhizophaga</name>
    <dbReference type="NCBI Taxonomy" id="160324"/>
    <lineage>
        <taxon>Eukaryota</taxon>
        <taxon>Fungi</taxon>
        <taxon>Dikarya</taxon>
        <taxon>Ascomycota</taxon>
        <taxon>Pezizomycotina</taxon>
        <taxon>Sordariomycetes</taxon>
        <taxon>Hypocreomycetidae</taxon>
        <taxon>Hypocreales</taxon>
        <taxon>Bionectriaceae</taxon>
        <taxon>Clonostachys</taxon>
    </lineage>
</organism>
<evidence type="ECO:0000313" key="5">
    <source>
        <dbReference type="Proteomes" id="UP000696573"/>
    </source>
</evidence>
<dbReference type="OrthoDB" id="2735536at2759"/>
<dbReference type="Pfam" id="PF01370">
    <property type="entry name" value="Epimerase"/>
    <property type="match status" value="1"/>
</dbReference>
<dbReference type="InterPro" id="IPR001509">
    <property type="entry name" value="Epimerase_deHydtase"/>
</dbReference>
<dbReference type="InterPro" id="IPR036291">
    <property type="entry name" value="NAD(P)-bd_dom_sf"/>
</dbReference>
<evidence type="ECO:0000313" key="4">
    <source>
        <dbReference type="EMBL" id="CAH0039960.1"/>
    </source>
</evidence>
<dbReference type="EMBL" id="CABFNQ020000762">
    <property type="protein sequence ID" value="CAH0039960.1"/>
    <property type="molecule type" value="Genomic_DNA"/>
</dbReference>
<gene>
    <name evidence="4" type="ORF">CRHIZ90672A_00005777</name>
</gene>
<dbReference type="AlphaFoldDB" id="A0A9N9W3K3"/>
<dbReference type="Gene3D" id="3.40.50.720">
    <property type="entry name" value="NAD(P)-binding Rossmann-like Domain"/>
    <property type="match status" value="1"/>
</dbReference>
<proteinExistence type="inferred from homology"/>
<dbReference type="PANTHER" id="PTHR10366:SF579">
    <property type="entry name" value="3-BETA HYDROXYSTEROID DEHYDROGENASE_ISOMERASE FAMILY PROTEIN (AFU_ORTHOLOGUE AFUA_3G02250)"/>
    <property type="match status" value="1"/>
</dbReference>
<name>A0A9N9W3K3_9HYPO</name>
<reference evidence="4" key="1">
    <citation type="submission" date="2021-10" db="EMBL/GenBank/DDBJ databases">
        <authorList>
            <person name="Piombo E."/>
        </authorList>
    </citation>
    <scope>NUCLEOTIDE SEQUENCE</scope>
</reference>
<sequence length="344" mass="36528">MPSSVPAPILAPASVVVTGANGFIGQHCIASLLSHGYSVVGTVRSDSKVTQVLATHEKHPNLSVVVVEDICSSASYTSALESTSPAAIFRLAAPFHYNATDFESEMMIPAVRGSTAVLDAAKQLGTVKRVVYASSFASIYDASKDWSPLSYEDGVKASAAAVAYRASKAAGERAAWGWMKENPSVGFGLVSLNPAMVFGPLLPGAMPASLCELNTSNKVIWGVVSAGEDNEVPPTKGPVWVSVKDVALAHIQALQVPEASGQRFLLAAGVYCNQEVADLAREVATKHKSRIPVGRPGAREADTHFAVDASETEKILQIKWQSLRSVLGEVLPQLYEIERNTRQL</sequence>
<comment type="caution">
    <text evidence="4">The sequence shown here is derived from an EMBL/GenBank/DDBJ whole genome shotgun (WGS) entry which is preliminary data.</text>
</comment>
<dbReference type="SUPFAM" id="SSF51735">
    <property type="entry name" value="NAD(P)-binding Rossmann-fold domains"/>
    <property type="match status" value="1"/>
</dbReference>
<dbReference type="GO" id="GO:0016616">
    <property type="term" value="F:oxidoreductase activity, acting on the CH-OH group of donors, NAD or NADP as acceptor"/>
    <property type="evidence" value="ECO:0007669"/>
    <property type="project" value="TreeGrafter"/>
</dbReference>
<evidence type="ECO:0000256" key="2">
    <source>
        <dbReference type="ARBA" id="ARBA00023445"/>
    </source>
</evidence>
<accession>A0A9N9W3K3</accession>
<evidence type="ECO:0000259" key="3">
    <source>
        <dbReference type="Pfam" id="PF01370"/>
    </source>
</evidence>
<keyword evidence="5" id="KW-1185">Reference proteome</keyword>
<keyword evidence="1" id="KW-0560">Oxidoreductase</keyword>
<protein>
    <recommendedName>
        <fullName evidence="3">NAD-dependent epimerase/dehydratase domain-containing protein</fullName>
    </recommendedName>
</protein>
<dbReference type="InterPro" id="IPR050425">
    <property type="entry name" value="NAD(P)_dehydrat-like"/>
</dbReference>